<dbReference type="InterPro" id="IPR050661">
    <property type="entry name" value="BglG_antiterminators"/>
</dbReference>
<dbReference type="STRING" id="873449.STRCR_0822"/>
<dbReference type="Gene3D" id="1.10.1790.10">
    <property type="entry name" value="PRD domain"/>
    <property type="match status" value="2"/>
</dbReference>
<dbReference type="PROSITE" id="PS51372">
    <property type="entry name" value="PRD_2"/>
    <property type="match status" value="2"/>
</dbReference>
<evidence type="ECO:0000256" key="1">
    <source>
        <dbReference type="ARBA" id="ARBA00022679"/>
    </source>
</evidence>
<organism evidence="8 9">
    <name type="scientific">Streptococcus criceti HS-6</name>
    <dbReference type="NCBI Taxonomy" id="873449"/>
    <lineage>
        <taxon>Bacteria</taxon>
        <taxon>Bacillati</taxon>
        <taxon>Bacillota</taxon>
        <taxon>Bacilli</taxon>
        <taxon>Lactobacillales</taxon>
        <taxon>Streptococcaceae</taxon>
        <taxon>Streptococcus</taxon>
    </lineage>
</organism>
<dbReference type="InterPro" id="IPR036634">
    <property type="entry name" value="PRD_sf"/>
</dbReference>
<dbReference type="RefSeq" id="WP_004225455.1">
    <property type="nucleotide sequence ID" value="NZ_AEUV02000002.1"/>
</dbReference>
<dbReference type="AlphaFoldDB" id="G5JRW4"/>
<evidence type="ECO:0000256" key="4">
    <source>
        <dbReference type="ARBA" id="ARBA00023159"/>
    </source>
</evidence>
<protein>
    <recommendedName>
        <fullName evidence="10">PRD domain protein</fullName>
    </recommendedName>
</protein>
<keyword evidence="4" id="KW-0010">Activator</keyword>
<keyword evidence="2" id="KW-0677">Repeat</keyword>
<reference evidence="8" key="1">
    <citation type="submission" date="2011-07" db="EMBL/GenBank/DDBJ databases">
        <authorList>
            <person name="Stanhope M.J."/>
            <person name="Durkin A.S."/>
            <person name="Hostetler J."/>
            <person name="Kim M."/>
            <person name="Radune D."/>
            <person name="Singh I."/>
            <person name="Town C.D."/>
        </authorList>
    </citation>
    <scope>NUCLEOTIDE SEQUENCE [LARGE SCALE GENOMIC DNA]</scope>
    <source>
        <strain evidence="8">HS-6</strain>
    </source>
</reference>
<dbReference type="InterPro" id="IPR036390">
    <property type="entry name" value="WH_DNA-bd_sf"/>
</dbReference>
<dbReference type="EMBL" id="AEUV02000002">
    <property type="protein sequence ID" value="EHI73483.1"/>
    <property type="molecule type" value="Genomic_DNA"/>
</dbReference>
<dbReference type="InterPro" id="IPR011608">
    <property type="entry name" value="PRD"/>
</dbReference>
<dbReference type="PANTHER" id="PTHR30185:SF18">
    <property type="entry name" value="TRANSCRIPTIONAL REGULATOR MTLR"/>
    <property type="match status" value="1"/>
</dbReference>
<dbReference type="GO" id="GO:0009401">
    <property type="term" value="P:phosphoenolpyruvate-dependent sugar phosphotransferase system"/>
    <property type="evidence" value="ECO:0007669"/>
    <property type="project" value="InterPro"/>
</dbReference>
<feature type="domain" description="PRD" evidence="7">
    <location>
        <begin position="180"/>
        <end position="286"/>
    </location>
</feature>
<dbReference type="Pfam" id="PF05043">
    <property type="entry name" value="Mga"/>
    <property type="match status" value="1"/>
</dbReference>
<dbReference type="Proteomes" id="UP000004322">
    <property type="component" value="Unassembled WGS sequence"/>
</dbReference>
<dbReference type="InterPro" id="IPR007737">
    <property type="entry name" value="Mga_HTH"/>
</dbReference>
<dbReference type="CDD" id="cd05568">
    <property type="entry name" value="PTS_IIB_bgl_like"/>
    <property type="match status" value="1"/>
</dbReference>
<dbReference type="PROSITE" id="PS51099">
    <property type="entry name" value="PTS_EIIB_TYPE_2"/>
    <property type="match status" value="1"/>
</dbReference>
<dbReference type="eggNOG" id="COG3711">
    <property type="taxonomic scope" value="Bacteria"/>
</dbReference>
<dbReference type="GO" id="GO:0006355">
    <property type="term" value="P:regulation of DNA-templated transcription"/>
    <property type="evidence" value="ECO:0007669"/>
    <property type="project" value="InterPro"/>
</dbReference>
<dbReference type="InterPro" id="IPR036388">
    <property type="entry name" value="WH-like_DNA-bd_sf"/>
</dbReference>
<dbReference type="Pfam" id="PF00874">
    <property type="entry name" value="PRD"/>
    <property type="match status" value="1"/>
</dbReference>
<keyword evidence="3" id="KW-0805">Transcription regulation</keyword>
<dbReference type="Pfam" id="PF08279">
    <property type="entry name" value="HTH_11"/>
    <property type="match status" value="1"/>
</dbReference>
<dbReference type="Gene3D" id="1.10.10.10">
    <property type="entry name" value="Winged helix-like DNA-binding domain superfamily/Winged helix DNA-binding domain"/>
    <property type="match status" value="1"/>
</dbReference>
<dbReference type="Gene3D" id="3.40.50.2300">
    <property type="match status" value="1"/>
</dbReference>
<gene>
    <name evidence="8" type="ORF">STRCR_0822</name>
</gene>
<dbReference type="OrthoDB" id="3239954at2"/>
<keyword evidence="5" id="KW-0804">Transcription</keyword>
<dbReference type="InterPro" id="IPR036095">
    <property type="entry name" value="PTS_EIIB-like_sf"/>
</dbReference>
<dbReference type="SUPFAM" id="SSF46785">
    <property type="entry name" value="Winged helix' DNA-binding domain"/>
    <property type="match status" value="1"/>
</dbReference>
<evidence type="ECO:0000259" key="7">
    <source>
        <dbReference type="PROSITE" id="PS51372"/>
    </source>
</evidence>
<evidence type="ECO:0000256" key="3">
    <source>
        <dbReference type="ARBA" id="ARBA00023015"/>
    </source>
</evidence>
<evidence type="ECO:0000313" key="8">
    <source>
        <dbReference type="EMBL" id="EHI73483.1"/>
    </source>
</evidence>
<dbReference type="SUPFAM" id="SSF52794">
    <property type="entry name" value="PTS system IIB component-like"/>
    <property type="match status" value="1"/>
</dbReference>
<evidence type="ECO:0008006" key="10">
    <source>
        <dbReference type="Google" id="ProtNLM"/>
    </source>
</evidence>
<dbReference type="PANTHER" id="PTHR30185">
    <property type="entry name" value="CRYPTIC BETA-GLUCOSIDE BGL OPERON ANTITERMINATOR"/>
    <property type="match status" value="1"/>
</dbReference>
<evidence type="ECO:0000313" key="9">
    <source>
        <dbReference type="Proteomes" id="UP000004322"/>
    </source>
</evidence>
<dbReference type="InterPro" id="IPR013011">
    <property type="entry name" value="PTS_EIIB_2"/>
</dbReference>
<dbReference type="GO" id="GO:0008982">
    <property type="term" value="F:protein-N(PI)-phosphohistidine-sugar phosphotransferase activity"/>
    <property type="evidence" value="ECO:0007669"/>
    <property type="project" value="InterPro"/>
</dbReference>
<keyword evidence="1" id="KW-0808">Transferase</keyword>
<dbReference type="InterPro" id="IPR013196">
    <property type="entry name" value="HTH_11"/>
</dbReference>
<feature type="domain" description="PRD" evidence="7">
    <location>
        <begin position="291"/>
        <end position="399"/>
    </location>
</feature>
<feature type="domain" description="PTS EIIB type-2" evidence="6">
    <location>
        <begin position="400"/>
        <end position="491"/>
    </location>
</feature>
<dbReference type="SUPFAM" id="SSF63520">
    <property type="entry name" value="PTS-regulatory domain, PRD"/>
    <property type="match status" value="2"/>
</dbReference>
<evidence type="ECO:0000256" key="2">
    <source>
        <dbReference type="ARBA" id="ARBA00022737"/>
    </source>
</evidence>
<sequence length="491" mass="57446">MVESRKKIDELLFFLSQQSDYMTARQLAQALGKSEKTIYRMIKSLNQEHSGQLIVSRKGRGYWLNQEKYLTFTQHSCPLHDDLTVENRQELILERLLLRAPKGLALYDLCQDYFVSESVIQKDKLELQKLLNDYQLRLLSRRRILSIHGEEQNIRRAIADLVPTFRTIDLEQLSLEKDQTIDREVSGFIQAELHSIEQHLQAVLPYPYDVNVFSHLYIMIMRSKNGKVFLGTHQSLQNFEEMNSLMKESWRVIQDVREKLGISVDDSEIYHLYQYLMASHFQDIHDSAPIYFSQRTLAITHFYFEQMFPDRGQAIMEDSPIFVDLANHISPMLRRLDHKIRIKNAMLSDIRLTYPQIFDQVRRVSEAVSQRYGFPAINLDEIGFITLYFARYQETQSPPIPTLIMCTSGIGTSELLRSKIEQQFGDLAILSVLPYRDLADVSRQYPEAQLLITTVNVAIPENMTKILVSALMTEDDQRRIRRKIEEIRYGH</sequence>
<keyword evidence="9" id="KW-1185">Reference proteome</keyword>
<proteinExistence type="predicted"/>
<name>G5JRW4_STRCG</name>
<evidence type="ECO:0000259" key="6">
    <source>
        <dbReference type="PROSITE" id="PS51099"/>
    </source>
</evidence>
<accession>G5JRW4</accession>
<comment type="caution">
    <text evidence="8">The sequence shown here is derived from an EMBL/GenBank/DDBJ whole genome shotgun (WGS) entry which is preliminary data.</text>
</comment>
<evidence type="ECO:0000256" key="5">
    <source>
        <dbReference type="ARBA" id="ARBA00023163"/>
    </source>
</evidence>